<dbReference type="RefSeq" id="WP_181019017.1">
    <property type="nucleotide sequence ID" value="NZ_CP133762.1"/>
</dbReference>
<dbReference type="Proteomes" id="UP001250858">
    <property type="component" value="Chromosome"/>
</dbReference>
<evidence type="ECO:0000313" key="3">
    <source>
        <dbReference type="EMBL" id="WMX48481.1"/>
    </source>
</evidence>
<dbReference type="PROSITE" id="PS51186">
    <property type="entry name" value="GNAT"/>
    <property type="match status" value="1"/>
</dbReference>
<sequence length="260" mass="27752">MDLDLTALRTLLDRQLRRDARPDGPAARVERDGSVVRQTGPAHGWNGVLWSALTAADADAAVAAQIRHFRSVGHGFEWKLYAHDTPVDLADRLLAAGFVPDERETVMVAEAAAVSAPAVLPEGVELREVTDEEGVRMVVEVHDRAFGGDSTALGRRLLDQLAGAPGTVAAVLALHHGDPVSAARLELPPGSDFAGLYGGGTVVPWRGQGLYRALVAHRARLAAAHGRRWVQVDAAETSRPILARLGFAALTTTTPYVYEV</sequence>
<accession>A0ABY9S3L6</accession>
<evidence type="ECO:0000256" key="1">
    <source>
        <dbReference type="SAM" id="MobiDB-lite"/>
    </source>
</evidence>
<evidence type="ECO:0000313" key="4">
    <source>
        <dbReference type="Proteomes" id="UP001250858"/>
    </source>
</evidence>
<protein>
    <submittedName>
        <fullName evidence="3">GNAT family N-acetyltransferase</fullName>
    </submittedName>
</protein>
<dbReference type="InterPro" id="IPR000182">
    <property type="entry name" value="GNAT_dom"/>
</dbReference>
<feature type="domain" description="N-acetyltransferase" evidence="2">
    <location>
        <begin position="124"/>
        <end position="260"/>
    </location>
</feature>
<dbReference type="Gene3D" id="3.40.630.30">
    <property type="match status" value="1"/>
</dbReference>
<dbReference type="EMBL" id="CP133762">
    <property type="protein sequence ID" value="WMX48481.1"/>
    <property type="molecule type" value="Genomic_DNA"/>
</dbReference>
<dbReference type="SUPFAM" id="SSF55729">
    <property type="entry name" value="Acyl-CoA N-acyltransferases (Nat)"/>
    <property type="match status" value="1"/>
</dbReference>
<feature type="compositionally biased region" description="Basic and acidic residues" evidence="1">
    <location>
        <begin position="19"/>
        <end position="34"/>
    </location>
</feature>
<feature type="region of interest" description="Disordered" evidence="1">
    <location>
        <begin position="19"/>
        <end position="38"/>
    </location>
</feature>
<name>A0ABY9S3L6_9ACTN</name>
<keyword evidence="4" id="KW-1185">Reference proteome</keyword>
<dbReference type="InterPro" id="IPR016181">
    <property type="entry name" value="Acyl_CoA_acyltransferase"/>
</dbReference>
<evidence type="ECO:0000259" key="2">
    <source>
        <dbReference type="PROSITE" id="PS51186"/>
    </source>
</evidence>
<reference evidence="3 4" key="1">
    <citation type="submission" date="2023-09" db="EMBL/GenBank/DDBJ databases">
        <title>Complete genome of Streptomyces roseicoloratus T14.</title>
        <authorList>
            <person name="Bashizi T."/>
            <person name="Kim M.-J."/>
            <person name="Lee G."/>
            <person name="Tagele S.B."/>
            <person name="Shin J.-H."/>
        </authorList>
    </citation>
    <scope>NUCLEOTIDE SEQUENCE [LARGE SCALE GENOMIC DNA]</scope>
    <source>
        <strain evidence="3 4">T14</strain>
    </source>
</reference>
<proteinExistence type="predicted"/>
<gene>
    <name evidence="3" type="ORF">RGF97_31860</name>
</gene>
<organism evidence="3 4">
    <name type="scientific">Streptomyces roseicoloratus</name>
    <dbReference type="NCBI Taxonomy" id="2508722"/>
    <lineage>
        <taxon>Bacteria</taxon>
        <taxon>Bacillati</taxon>
        <taxon>Actinomycetota</taxon>
        <taxon>Actinomycetes</taxon>
        <taxon>Kitasatosporales</taxon>
        <taxon>Streptomycetaceae</taxon>
        <taxon>Streptomyces</taxon>
    </lineage>
</organism>